<feature type="transmembrane region" description="Helical" evidence="6">
    <location>
        <begin position="90"/>
        <end position="108"/>
    </location>
</feature>
<dbReference type="InterPro" id="IPR017473">
    <property type="entry name" value="Undecaprenyl-P_gluc_Ptfrase"/>
</dbReference>
<dbReference type="GO" id="GO:0016020">
    <property type="term" value="C:membrane"/>
    <property type="evidence" value="ECO:0007669"/>
    <property type="project" value="UniProtKB-SubCell"/>
</dbReference>
<dbReference type="InterPro" id="IPR017475">
    <property type="entry name" value="EPS_sugar_tfrase"/>
</dbReference>
<accession>A0A3B1CJL7</accession>
<dbReference type="InterPro" id="IPR003362">
    <property type="entry name" value="Bact_transf"/>
</dbReference>
<evidence type="ECO:0000256" key="6">
    <source>
        <dbReference type="SAM" id="Phobius"/>
    </source>
</evidence>
<feature type="transmembrane region" description="Helical" evidence="6">
    <location>
        <begin position="60"/>
        <end position="78"/>
    </location>
</feature>
<sequence length="447" mass="50406">MLIDSIIVCGLLYIMVYAKGMKFDNLHSLLAVTALLLMWISYNSFGVYRRHTDTLGSFVKLLKAWSVVVLALVFIGFATKTSTVFSRQVIVTWVILSYFAQINAHIIIQEIRQRLLLNQNEEKFGLLIGASDLGKKLAEKINHNPWLPVNIVGVVDDDESALSSWRVKGVQPMGAIEDLNDIIDENNISDVYITLPIKESHKIEGLYLDLINKNIDVQWAPDIFGMMLVNHSMKEIGGIPLLALSEAPIVGAYAFAKSLFDKIMATIALIVLSPVMIATAIAIKATSPGPVMFKQRRNGWGGEVFEVWKFRSMYVQEEEGEAFKQATQNDPRVTAVGRFIRRTSIDELPQLFNVLEGNMSLVGPRPHPVPLDDHFSKKIEAYFARHMIKPGITGLAQVNGFRGETETVEKMQGRFDYDLHYINNWSIILDLRILFKTIFMFCSSKAY</sequence>
<comment type="subcellular location">
    <subcellularLocation>
        <location evidence="1">Membrane</location>
        <topology evidence="1">Multi-pass membrane protein</topology>
    </subcellularLocation>
</comment>
<dbReference type="Pfam" id="PF13727">
    <property type="entry name" value="CoA_binding_3"/>
    <property type="match status" value="1"/>
</dbReference>
<dbReference type="InterPro" id="IPR036291">
    <property type="entry name" value="NAD(P)-bd_dom_sf"/>
</dbReference>
<dbReference type="NCBIfam" id="TIGR03025">
    <property type="entry name" value="EPS_sugtrans"/>
    <property type="match status" value="1"/>
</dbReference>
<dbReference type="NCBIfam" id="TIGR03023">
    <property type="entry name" value="WcaJ_sugtrans"/>
    <property type="match status" value="1"/>
</dbReference>
<dbReference type="PANTHER" id="PTHR30576">
    <property type="entry name" value="COLANIC BIOSYNTHESIS UDP-GLUCOSE LIPID CARRIER TRANSFERASE"/>
    <property type="match status" value="1"/>
</dbReference>
<evidence type="ECO:0000256" key="4">
    <source>
        <dbReference type="ARBA" id="ARBA00022989"/>
    </source>
</evidence>
<dbReference type="SUPFAM" id="SSF51735">
    <property type="entry name" value="NAD(P)-binding Rossmann-fold domains"/>
    <property type="match status" value="1"/>
</dbReference>
<gene>
    <name evidence="8" type="ORF">MNBD_NITROSPINAE03-1319</name>
</gene>
<dbReference type="Gene3D" id="3.40.50.720">
    <property type="entry name" value="NAD(P)-binding Rossmann-like Domain"/>
    <property type="match status" value="1"/>
</dbReference>
<feature type="domain" description="Bacterial sugar transferase" evidence="7">
    <location>
        <begin position="257"/>
        <end position="441"/>
    </location>
</feature>
<evidence type="ECO:0000256" key="5">
    <source>
        <dbReference type="ARBA" id="ARBA00023136"/>
    </source>
</evidence>
<keyword evidence="4 6" id="KW-1133">Transmembrane helix</keyword>
<dbReference type="AlphaFoldDB" id="A0A3B1CJL7"/>
<feature type="transmembrane region" description="Helical" evidence="6">
    <location>
        <begin position="262"/>
        <end position="283"/>
    </location>
</feature>
<protein>
    <recommendedName>
        <fullName evidence="7">Bacterial sugar transferase domain-containing protein</fullName>
    </recommendedName>
</protein>
<keyword evidence="3 6" id="KW-0812">Transmembrane</keyword>
<evidence type="ECO:0000256" key="2">
    <source>
        <dbReference type="ARBA" id="ARBA00022679"/>
    </source>
</evidence>
<evidence type="ECO:0000259" key="7">
    <source>
        <dbReference type="Pfam" id="PF02397"/>
    </source>
</evidence>
<organism evidence="8">
    <name type="scientific">hydrothermal vent metagenome</name>
    <dbReference type="NCBI Taxonomy" id="652676"/>
    <lineage>
        <taxon>unclassified sequences</taxon>
        <taxon>metagenomes</taxon>
        <taxon>ecological metagenomes</taxon>
    </lineage>
</organism>
<feature type="transmembrane region" description="Helical" evidence="6">
    <location>
        <begin position="28"/>
        <end position="48"/>
    </location>
</feature>
<reference evidence="8" key="1">
    <citation type="submission" date="2018-06" db="EMBL/GenBank/DDBJ databases">
        <authorList>
            <person name="Zhirakovskaya E."/>
        </authorList>
    </citation>
    <scope>NUCLEOTIDE SEQUENCE</scope>
</reference>
<dbReference type="Pfam" id="PF02397">
    <property type="entry name" value="Bac_transf"/>
    <property type="match status" value="1"/>
</dbReference>
<name>A0A3B1CJL7_9ZZZZ</name>
<keyword evidence="5 6" id="KW-0472">Membrane</keyword>
<dbReference type="PANTHER" id="PTHR30576:SF0">
    <property type="entry name" value="UNDECAPRENYL-PHOSPHATE N-ACETYLGALACTOSAMINYL 1-PHOSPHATE TRANSFERASE-RELATED"/>
    <property type="match status" value="1"/>
</dbReference>
<proteinExistence type="predicted"/>
<keyword evidence="2" id="KW-0808">Transferase</keyword>
<evidence type="ECO:0000313" key="8">
    <source>
        <dbReference type="EMBL" id="VAX24943.1"/>
    </source>
</evidence>
<evidence type="ECO:0000256" key="1">
    <source>
        <dbReference type="ARBA" id="ARBA00004141"/>
    </source>
</evidence>
<dbReference type="EMBL" id="UOGB01000309">
    <property type="protein sequence ID" value="VAX24943.1"/>
    <property type="molecule type" value="Genomic_DNA"/>
</dbReference>
<dbReference type="GO" id="GO:0016780">
    <property type="term" value="F:phosphotransferase activity, for other substituted phosphate groups"/>
    <property type="evidence" value="ECO:0007669"/>
    <property type="project" value="TreeGrafter"/>
</dbReference>
<evidence type="ECO:0000256" key="3">
    <source>
        <dbReference type="ARBA" id="ARBA00022692"/>
    </source>
</evidence>
<feature type="transmembrane region" description="Helical" evidence="6">
    <location>
        <begin position="236"/>
        <end position="256"/>
    </location>
</feature>